<feature type="compositionally biased region" description="Basic and acidic residues" evidence="1">
    <location>
        <begin position="244"/>
        <end position="270"/>
    </location>
</feature>
<accession>A0A3P7K5H5</accession>
<feature type="compositionally biased region" description="Basic and acidic residues" evidence="1">
    <location>
        <begin position="169"/>
        <end position="214"/>
    </location>
</feature>
<keyword evidence="2" id="KW-0732">Signal</keyword>
<feature type="compositionally biased region" description="Polar residues" evidence="1">
    <location>
        <begin position="311"/>
        <end position="328"/>
    </location>
</feature>
<name>A0A3P7K5H5_STRVU</name>
<feature type="region of interest" description="Disordered" evidence="1">
    <location>
        <begin position="169"/>
        <end position="328"/>
    </location>
</feature>
<evidence type="ECO:0000313" key="4">
    <source>
        <dbReference type="Proteomes" id="UP000270094"/>
    </source>
</evidence>
<evidence type="ECO:0000256" key="2">
    <source>
        <dbReference type="SAM" id="SignalP"/>
    </source>
</evidence>
<evidence type="ECO:0000313" key="3">
    <source>
        <dbReference type="EMBL" id="VDM83677.1"/>
    </source>
</evidence>
<feature type="compositionally biased region" description="Basic and acidic residues" evidence="1">
    <location>
        <begin position="294"/>
        <end position="310"/>
    </location>
</feature>
<feature type="signal peptide" evidence="2">
    <location>
        <begin position="1"/>
        <end position="17"/>
    </location>
</feature>
<dbReference type="EMBL" id="UYYB01124557">
    <property type="protein sequence ID" value="VDM83677.1"/>
    <property type="molecule type" value="Genomic_DNA"/>
</dbReference>
<protein>
    <submittedName>
        <fullName evidence="3">Uncharacterized protein</fullName>
    </submittedName>
</protein>
<dbReference type="Proteomes" id="UP000270094">
    <property type="component" value="Unassembled WGS sequence"/>
</dbReference>
<feature type="chain" id="PRO_5018303793" evidence="2">
    <location>
        <begin position="18"/>
        <end position="328"/>
    </location>
</feature>
<proteinExistence type="predicted"/>
<evidence type="ECO:0000256" key="1">
    <source>
        <dbReference type="SAM" id="MobiDB-lite"/>
    </source>
</evidence>
<sequence length="328" mass="36383">MNLIRFVLLTILGGCLGTNSKRKSEEFDLPIVINATGLSPCAHNCLDSLVVTSKNENVRQISKAGGDHKILLKEFAPICTSTGCMTACIADLLNKKCGTPSGSIIVESLLRPLSITSALLEELGLRAKLKVQKQLPQPCQYIMEKRQLEGIVKGIPPKVDGIVQEKQQVERKSEIEAPEEKLEEHKPDGIEEKQQVERKSEIEAPEKKLEEHKPVLPKPRLSPKGFTGEAKGVVLIAAGTAKVTKQDKERKEEELAKHPEERLRQIHPREAVPTSLSKNKPDARQSKPQSQPKDSSKSTRRFSENEEKSRNTQTVIIQLSPQPKQGPT</sequence>
<dbReference type="AlphaFoldDB" id="A0A3P7K5H5"/>
<gene>
    <name evidence="3" type="ORF">SVUK_LOCUS18675</name>
</gene>
<keyword evidence="4" id="KW-1185">Reference proteome</keyword>
<feature type="non-terminal residue" evidence="3">
    <location>
        <position position="328"/>
    </location>
</feature>
<dbReference type="OrthoDB" id="10624069at2759"/>
<organism evidence="3 4">
    <name type="scientific">Strongylus vulgaris</name>
    <name type="common">Blood worm</name>
    <dbReference type="NCBI Taxonomy" id="40348"/>
    <lineage>
        <taxon>Eukaryota</taxon>
        <taxon>Metazoa</taxon>
        <taxon>Ecdysozoa</taxon>
        <taxon>Nematoda</taxon>
        <taxon>Chromadorea</taxon>
        <taxon>Rhabditida</taxon>
        <taxon>Rhabditina</taxon>
        <taxon>Rhabditomorpha</taxon>
        <taxon>Strongyloidea</taxon>
        <taxon>Strongylidae</taxon>
        <taxon>Strongylus</taxon>
    </lineage>
</organism>
<reference evidence="3 4" key="1">
    <citation type="submission" date="2018-11" db="EMBL/GenBank/DDBJ databases">
        <authorList>
            <consortium name="Pathogen Informatics"/>
        </authorList>
    </citation>
    <scope>NUCLEOTIDE SEQUENCE [LARGE SCALE GENOMIC DNA]</scope>
</reference>